<protein>
    <recommendedName>
        <fullName evidence="2">Hypervirulence associated protein TUDOR domain-containing protein</fullName>
    </recommendedName>
</protein>
<dbReference type="Gene3D" id="2.30.30.1060">
    <property type="match status" value="1"/>
</dbReference>
<organism evidence="3 4">
    <name type="scientific">Penicillium cataractarum</name>
    <dbReference type="NCBI Taxonomy" id="2100454"/>
    <lineage>
        <taxon>Eukaryota</taxon>
        <taxon>Fungi</taxon>
        <taxon>Dikarya</taxon>
        <taxon>Ascomycota</taxon>
        <taxon>Pezizomycotina</taxon>
        <taxon>Eurotiomycetes</taxon>
        <taxon>Eurotiomycetidae</taxon>
        <taxon>Eurotiales</taxon>
        <taxon>Aspergillaceae</taxon>
        <taxon>Penicillium</taxon>
    </lineage>
</organism>
<feature type="region of interest" description="Disordered" evidence="1">
    <location>
        <begin position="30"/>
        <end position="70"/>
    </location>
</feature>
<dbReference type="Pfam" id="PF11160">
    <property type="entry name" value="Hva1_TUDOR"/>
    <property type="match status" value="1"/>
</dbReference>
<dbReference type="RefSeq" id="XP_056554497.1">
    <property type="nucleotide sequence ID" value="XM_056699084.1"/>
</dbReference>
<keyword evidence="4" id="KW-1185">Reference proteome</keyword>
<evidence type="ECO:0000256" key="1">
    <source>
        <dbReference type="SAM" id="MobiDB-lite"/>
    </source>
</evidence>
<accession>A0A9W9S5N8</accession>
<dbReference type="EMBL" id="JAPZBS010000005">
    <property type="protein sequence ID" value="KAJ5370063.1"/>
    <property type="molecule type" value="Genomic_DNA"/>
</dbReference>
<reference evidence="3" key="2">
    <citation type="journal article" date="2023" name="IMA Fungus">
        <title>Comparative genomic study of the Penicillium genus elucidates a diverse pangenome and 15 lateral gene transfer events.</title>
        <authorList>
            <person name="Petersen C."/>
            <person name="Sorensen T."/>
            <person name="Nielsen M.R."/>
            <person name="Sondergaard T.E."/>
            <person name="Sorensen J.L."/>
            <person name="Fitzpatrick D.A."/>
            <person name="Frisvad J.C."/>
            <person name="Nielsen K.L."/>
        </authorList>
    </citation>
    <scope>NUCLEOTIDE SEQUENCE</scope>
    <source>
        <strain evidence="3">IBT 29864</strain>
    </source>
</reference>
<dbReference type="OrthoDB" id="2138648at2759"/>
<evidence type="ECO:0000313" key="4">
    <source>
        <dbReference type="Proteomes" id="UP001147782"/>
    </source>
</evidence>
<dbReference type="InterPro" id="IPR021331">
    <property type="entry name" value="Hva1_TUDOR"/>
</dbReference>
<proteinExistence type="predicted"/>
<name>A0A9W9S5N8_9EURO</name>
<evidence type="ECO:0000313" key="3">
    <source>
        <dbReference type="EMBL" id="KAJ5370063.1"/>
    </source>
</evidence>
<gene>
    <name evidence="3" type="ORF">N7496_006155</name>
</gene>
<dbReference type="Proteomes" id="UP001147782">
    <property type="component" value="Unassembled WGS sequence"/>
</dbReference>
<sequence>MAAQIVDKHGNAIHEGDYVFTRIRGGSHEGKVQEIVTDEQRAEETEVKHPPKVSKENRNPTRARVVDRST</sequence>
<reference evidence="3" key="1">
    <citation type="submission" date="2022-11" db="EMBL/GenBank/DDBJ databases">
        <authorList>
            <person name="Petersen C."/>
        </authorList>
    </citation>
    <scope>NUCLEOTIDE SEQUENCE</scope>
    <source>
        <strain evidence="3">IBT 29864</strain>
    </source>
</reference>
<dbReference type="AlphaFoldDB" id="A0A9W9S5N8"/>
<dbReference type="GeneID" id="81438263"/>
<feature type="domain" description="Hypervirulence associated protein TUDOR" evidence="2">
    <location>
        <begin position="16"/>
        <end position="56"/>
    </location>
</feature>
<comment type="caution">
    <text evidence="3">The sequence shown here is derived from an EMBL/GenBank/DDBJ whole genome shotgun (WGS) entry which is preliminary data.</text>
</comment>
<evidence type="ECO:0000259" key="2">
    <source>
        <dbReference type="Pfam" id="PF11160"/>
    </source>
</evidence>